<dbReference type="GO" id="GO:0004169">
    <property type="term" value="F:dolichyl-phosphate-mannose-protein mannosyltransferase activity"/>
    <property type="evidence" value="ECO:0007669"/>
    <property type="project" value="UniProtKB-UniRule"/>
</dbReference>
<dbReference type="RefSeq" id="WP_141375921.1">
    <property type="nucleotide sequence ID" value="NZ_BJML01000002.1"/>
</dbReference>
<feature type="transmembrane region" description="Helical" evidence="10">
    <location>
        <begin position="130"/>
        <end position="150"/>
    </location>
</feature>
<comment type="caution">
    <text evidence="13">The sequence shown here is derived from an EMBL/GenBank/DDBJ whole genome shotgun (WGS) entry which is preliminary data.</text>
</comment>
<keyword evidence="6 10" id="KW-0812">Transmembrane</keyword>
<feature type="domain" description="Protein O-mannosyl-transferase C-terminal four TM" evidence="12">
    <location>
        <begin position="332"/>
        <end position="523"/>
    </location>
</feature>
<dbReference type="GO" id="GO:0012505">
    <property type="term" value="C:endomembrane system"/>
    <property type="evidence" value="ECO:0007669"/>
    <property type="project" value="UniProtKB-SubCell"/>
</dbReference>
<dbReference type="UniPathway" id="UPA00378"/>
<sequence>MTTAVPPLLPVVEQTRIDRWRDALLASPRGFRLWRWLAPTLVTLLAAVLRLIDIGNPHQLVFDETYYVKDSWSQWVLGYPSAWPDGADARFVAGDTDVFTGIGSYVVHPPLGRILIGAGMALLGPDSATGWRISAAVFGTATVLLVYLLARTLTRSIPFATVASGLIAIDGLGIVLSRISLLDIFLTFFIVLTFWFVALDARRSTDRLRAALTALPEGRHTWGPVLWARPWLVAAGAAAGAATAVKWSGLYVLAAVGLYAVVTDAVARRRAGIEQWPMDAARQGLVSFVLLVPVAVVVYLASWSGWLFTNGGWMRGTPVAATGIWGWVPEPLRQLWAYHQEMYNFHVGLVTPHSYASPAWQWPLLIRPTSMYWHQDQAGVNGCALPTGCTEAISSIANPIIWWAGVAASLYLLVRFVMVRDWRRHALVLTGLAATYVPWLLYPERTIFQFYTVAMLPFLVLALTFALRDVARGVKGASRASGQAVVLAFLGLCLVISAFWYPVWVGLPVPYEFWRLHNWLPTWI</sequence>
<feature type="transmembrane region" description="Helical" evidence="10">
    <location>
        <begin position="400"/>
        <end position="418"/>
    </location>
</feature>
<organism evidence="13 14">
    <name type="scientific">Microbacterium testaceum</name>
    <name type="common">Aureobacterium testaceum</name>
    <name type="synonym">Brevibacterium testaceum</name>
    <dbReference type="NCBI Taxonomy" id="2033"/>
    <lineage>
        <taxon>Bacteria</taxon>
        <taxon>Bacillati</taxon>
        <taxon>Actinomycetota</taxon>
        <taxon>Actinomycetes</taxon>
        <taxon>Micrococcales</taxon>
        <taxon>Microbacteriaceae</taxon>
        <taxon>Microbacterium</taxon>
    </lineage>
</organism>
<accession>A0A4Y3QIE5</accession>
<keyword evidence="10" id="KW-1003">Cell membrane</keyword>
<dbReference type="PANTHER" id="PTHR10050:SF46">
    <property type="entry name" value="PROTEIN O-MANNOSYL-TRANSFERASE 2"/>
    <property type="match status" value="1"/>
</dbReference>
<dbReference type="InterPro" id="IPR003342">
    <property type="entry name" value="ArnT-like_N"/>
</dbReference>
<evidence type="ECO:0000256" key="10">
    <source>
        <dbReference type="RuleBase" id="RU367007"/>
    </source>
</evidence>
<evidence type="ECO:0000256" key="1">
    <source>
        <dbReference type="ARBA" id="ARBA00004127"/>
    </source>
</evidence>
<keyword evidence="8 10" id="KW-0472">Membrane</keyword>
<dbReference type="InterPro" id="IPR032421">
    <property type="entry name" value="PMT_4TMC"/>
</dbReference>
<feature type="transmembrane region" description="Helical" evidence="10">
    <location>
        <begin position="480"/>
        <end position="501"/>
    </location>
</feature>
<comment type="similarity">
    <text evidence="3 10">Belongs to the glycosyltransferase 39 family.</text>
</comment>
<dbReference type="GeneID" id="57143594"/>
<dbReference type="EMBL" id="BJML01000002">
    <property type="protein sequence ID" value="GEB44951.1"/>
    <property type="molecule type" value="Genomic_DNA"/>
</dbReference>
<evidence type="ECO:0000313" key="13">
    <source>
        <dbReference type="EMBL" id="GEB44951.1"/>
    </source>
</evidence>
<evidence type="ECO:0000256" key="9">
    <source>
        <dbReference type="ARBA" id="ARBA00093617"/>
    </source>
</evidence>
<feature type="transmembrane region" description="Helical" evidence="10">
    <location>
        <begin position="157"/>
        <end position="176"/>
    </location>
</feature>
<dbReference type="Pfam" id="PF02366">
    <property type="entry name" value="PMT"/>
    <property type="match status" value="1"/>
</dbReference>
<evidence type="ECO:0000256" key="4">
    <source>
        <dbReference type="ARBA" id="ARBA00022676"/>
    </source>
</evidence>
<dbReference type="PANTHER" id="PTHR10050">
    <property type="entry name" value="DOLICHYL-PHOSPHATE-MANNOSE--PROTEIN MANNOSYLTRANSFERASE"/>
    <property type="match status" value="1"/>
</dbReference>
<dbReference type="Pfam" id="PF16192">
    <property type="entry name" value="PMT_4TMC"/>
    <property type="match status" value="1"/>
</dbReference>
<keyword evidence="4 10" id="KW-0328">Glycosyltransferase</keyword>
<dbReference type="OrthoDB" id="9776737at2"/>
<feature type="transmembrane region" description="Helical" evidence="10">
    <location>
        <begin position="448"/>
        <end position="468"/>
    </location>
</feature>
<evidence type="ECO:0000256" key="5">
    <source>
        <dbReference type="ARBA" id="ARBA00022679"/>
    </source>
</evidence>
<feature type="domain" description="ArnT-like N-terminal" evidence="11">
    <location>
        <begin position="123"/>
        <end position="263"/>
    </location>
</feature>
<comment type="function">
    <text evidence="10">Protein O-mannosyltransferase that catalyzes the transfer of a single mannose residue from a polyprenol phospho-mannosyl lipidic donor to the hydroxyl group of selected serine and threonine residues in acceptor proteins.</text>
</comment>
<name>A0A4Y3QIE5_MICTE</name>
<evidence type="ECO:0000256" key="8">
    <source>
        <dbReference type="ARBA" id="ARBA00023136"/>
    </source>
</evidence>
<gene>
    <name evidence="13" type="ORF">MTE01_08960</name>
</gene>
<keyword evidence="5 10" id="KW-0808">Transferase</keyword>
<feature type="transmembrane region" description="Helical" evidence="10">
    <location>
        <begin position="182"/>
        <end position="201"/>
    </location>
</feature>
<evidence type="ECO:0000256" key="3">
    <source>
        <dbReference type="ARBA" id="ARBA00007222"/>
    </source>
</evidence>
<feature type="transmembrane region" description="Helical" evidence="10">
    <location>
        <begin position="288"/>
        <end position="308"/>
    </location>
</feature>
<feature type="transmembrane region" description="Helical" evidence="10">
    <location>
        <begin position="425"/>
        <end position="442"/>
    </location>
</feature>
<evidence type="ECO:0000256" key="6">
    <source>
        <dbReference type="ARBA" id="ARBA00022692"/>
    </source>
</evidence>
<comment type="pathway">
    <text evidence="2 10">Protein modification; protein glycosylation.</text>
</comment>
<evidence type="ECO:0000259" key="11">
    <source>
        <dbReference type="Pfam" id="PF02366"/>
    </source>
</evidence>
<comment type="subcellular location">
    <subcellularLocation>
        <location evidence="10">Cell membrane</location>
    </subcellularLocation>
    <subcellularLocation>
        <location evidence="1">Endomembrane system</location>
        <topology evidence="1">Multi-pass membrane protein</topology>
    </subcellularLocation>
</comment>
<dbReference type="Proteomes" id="UP000319525">
    <property type="component" value="Unassembled WGS sequence"/>
</dbReference>
<protein>
    <recommendedName>
        <fullName evidence="9 10">Polyprenol-phosphate-mannose--protein mannosyltransferase</fullName>
        <ecNumber evidence="10">2.4.1.-</ecNumber>
    </recommendedName>
</protein>
<dbReference type="EC" id="2.4.1.-" evidence="10"/>
<keyword evidence="7 10" id="KW-1133">Transmembrane helix</keyword>
<reference evidence="13 14" key="1">
    <citation type="submission" date="2019-06" db="EMBL/GenBank/DDBJ databases">
        <title>Whole genome shotgun sequence of Microbacterium testaceum NBRC 12675.</title>
        <authorList>
            <person name="Hosoyama A."/>
            <person name="Uohara A."/>
            <person name="Ohji S."/>
            <person name="Ichikawa N."/>
        </authorList>
    </citation>
    <scope>NUCLEOTIDE SEQUENCE [LARGE SCALE GENOMIC DNA]</scope>
    <source>
        <strain evidence="13 14">NBRC 12675</strain>
    </source>
</reference>
<evidence type="ECO:0000256" key="7">
    <source>
        <dbReference type="ARBA" id="ARBA00022989"/>
    </source>
</evidence>
<evidence type="ECO:0000313" key="14">
    <source>
        <dbReference type="Proteomes" id="UP000319525"/>
    </source>
</evidence>
<proteinExistence type="inferred from homology"/>
<evidence type="ECO:0000259" key="12">
    <source>
        <dbReference type="Pfam" id="PF16192"/>
    </source>
</evidence>
<evidence type="ECO:0000256" key="2">
    <source>
        <dbReference type="ARBA" id="ARBA00004922"/>
    </source>
</evidence>
<dbReference type="InterPro" id="IPR027005">
    <property type="entry name" value="PMT-like"/>
</dbReference>
<dbReference type="GO" id="GO:0005886">
    <property type="term" value="C:plasma membrane"/>
    <property type="evidence" value="ECO:0007669"/>
    <property type="project" value="UniProtKB-SubCell"/>
</dbReference>
<dbReference type="AlphaFoldDB" id="A0A4Y3QIE5"/>